<accession>A0A1G9RW52</accession>
<name>A0A1G9RW52_9FIRM</name>
<dbReference type="OrthoDB" id="1625732at2"/>
<evidence type="ECO:0000313" key="2">
    <source>
        <dbReference type="EMBL" id="SDM27518.1"/>
    </source>
</evidence>
<reference evidence="2 3" key="1">
    <citation type="submission" date="2016-10" db="EMBL/GenBank/DDBJ databases">
        <authorList>
            <person name="de Groot N.N."/>
        </authorList>
    </citation>
    <scope>NUCLEOTIDE SEQUENCE [LARGE SCALE GENOMIC DNA]</scope>
    <source>
        <strain evidence="2 3">DSM 16981</strain>
    </source>
</reference>
<sequence length="452" mass="54231">MIQNREKFILDMMDHGLKMKEWQYCLQQLQAENSIPNEYKNSPVLLNKLAFIYMHAARAEEQHAKYIKLAHQTYTIALQKTKNEENHNTIKGMAYLYYSEYIGYNSLLFSNKSSWPLSIDECERNADILYEKIRLHKPDVLDLYRYAHLLYMASNNIHSVQSFSEIMEKRKKAYILYLQAVEKYEHLPEKEKKRLQRIYIKSCYGVCRCGLGLIAKRSSLLNELILLFDFQPKEQGITPFEMKKFSEINHCLTRILQEEGLPADTGDIIDIQTLANREQIIARSWDVYYMIGKFYDYSLQYTRCSDPALLYKKAEKYYTLACEIDCIRRQNQKMISGFKHMYFGLFKLYLRSHQEDAFCKSWDKYYYITNFEDSYRFLFQARWLILKKEYGEAKNVLEQCSEMIKEKNNNVSRKINQLLDIVYIMIEKNSCNIEEKYKPYQRKYFNELLQMQ</sequence>
<dbReference type="AlphaFoldDB" id="A0A1G9RW52"/>
<proteinExistence type="predicted"/>
<dbReference type="Proteomes" id="UP000199309">
    <property type="component" value="Unassembled WGS sequence"/>
</dbReference>
<protein>
    <submittedName>
        <fullName evidence="2">Uncharacterized protein</fullName>
    </submittedName>
</protein>
<keyword evidence="3" id="KW-1185">Reference proteome</keyword>
<dbReference type="EMBL" id="FNHQ01000004">
    <property type="protein sequence ID" value="SDM27518.1"/>
    <property type="molecule type" value="Genomic_DNA"/>
</dbReference>
<organism evidence="2 3">
    <name type="scientific">Megasphaera paucivorans</name>
    <dbReference type="NCBI Taxonomy" id="349095"/>
    <lineage>
        <taxon>Bacteria</taxon>
        <taxon>Bacillati</taxon>
        <taxon>Bacillota</taxon>
        <taxon>Negativicutes</taxon>
        <taxon>Veillonellales</taxon>
        <taxon>Veillonellaceae</taxon>
        <taxon>Megasphaera</taxon>
    </lineage>
</organism>
<evidence type="ECO:0000256" key="1">
    <source>
        <dbReference type="SAM" id="Coils"/>
    </source>
</evidence>
<feature type="coiled-coil region" evidence="1">
    <location>
        <begin position="390"/>
        <end position="417"/>
    </location>
</feature>
<dbReference type="RefSeq" id="WP_091647953.1">
    <property type="nucleotide sequence ID" value="NZ_FNHQ01000004.1"/>
</dbReference>
<gene>
    <name evidence="2" type="ORF">SAMN05660299_00549</name>
</gene>
<evidence type="ECO:0000313" key="3">
    <source>
        <dbReference type="Proteomes" id="UP000199309"/>
    </source>
</evidence>
<keyword evidence="1" id="KW-0175">Coiled coil</keyword>